<feature type="compositionally biased region" description="Low complexity" evidence="1">
    <location>
        <begin position="1"/>
        <end position="15"/>
    </location>
</feature>
<feature type="region of interest" description="Disordered" evidence="1">
    <location>
        <begin position="1"/>
        <end position="22"/>
    </location>
</feature>
<gene>
    <name evidence="2" type="ORF">KHLLAP_LOCUS4448</name>
</gene>
<protein>
    <submittedName>
        <fullName evidence="2">Uu.00g113740.m01.CDS01</fullName>
    </submittedName>
</protein>
<accession>A0AAI8VFJ7</accession>
<comment type="caution">
    <text evidence="2">The sequence shown here is derived from an EMBL/GenBank/DDBJ whole genome shotgun (WGS) entry which is preliminary data.</text>
</comment>
<organism evidence="2 3">
    <name type="scientific">Anthostomella pinea</name>
    <dbReference type="NCBI Taxonomy" id="933095"/>
    <lineage>
        <taxon>Eukaryota</taxon>
        <taxon>Fungi</taxon>
        <taxon>Dikarya</taxon>
        <taxon>Ascomycota</taxon>
        <taxon>Pezizomycotina</taxon>
        <taxon>Sordariomycetes</taxon>
        <taxon>Xylariomycetidae</taxon>
        <taxon>Xylariales</taxon>
        <taxon>Xylariaceae</taxon>
        <taxon>Anthostomella</taxon>
    </lineage>
</organism>
<sequence>MRYTTSSSPSSQTTPCGRAATRSCSSLPLVPIETLPPGEYSGFYVREWNIDRQDFNRLKEYLREHDQSFIELEHWEPHVLAQGHIVVRFVASGTYRLVVRSCGDRTYSDSVIIPDKDLKTFVGVYHEFLEGLKIVSPRVAKEVKVCFLDGVNHFPSNRKMFHYLYSALLELFDTQFLLNRHISFPPKEFFNRHAQFCHDQAPEFFDRTARNKMTCSTQTANTLRSFFIDVLVWAWDNTVHDTIKLELSTIMIRMNDATPLRFQGRTLTVLFGAQMDPDDRAAKLSFHKGNSPASMLTRWVLEGFQECEGLEAPPDEEFLKRYLNTVLPFICLTMGKRMADIIRKLPLRELQAFTNRGFLNAIGEARMMCCGGLHFIHIPLLDPERIRYGGYDDSPAFLNLWKISWVNIYIVGDIVMKSLEKHHHHISDDHKCMWWDEVDKEVNEFYHTGAGSFLGRSLKSAQRDYMDYCKKHPSLMELEDSDQGQGHRGEGGRLPTPVSDAGSENLVDEG</sequence>
<evidence type="ECO:0000313" key="2">
    <source>
        <dbReference type="EMBL" id="CAJ2503980.1"/>
    </source>
</evidence>
<keyword evidence="3" id="KW-1185">Reference proteome</keyword>
<reference evidence="2" key="1">
    <citation type="submission" date="2023-10" db="EMBL/GenBank/DDBJ databases">
        <authorList>
            <person name="Hackl T."/>
        </authorList>
    </citation>
    <scope>NUCLEOTIDE SEQUENCE</scope>
</reference>
<name>A0AAI8VFJ7_9PEZI</name>
<dbReference type="Proteomes" id="UP001295740">
    <property type="component" value="Unassembled WGS sequence"/>
</dbReference>
<evidence type="ECO:0000313" key="3">
    <source>
        <dbReference type="Proteomes" id="UP001295740"/>
    </source>
</evidence>
<proteinExistence type="predicted"/>
<dbReference type="AlphaFoldDB" id="A0AAI8VFJ7"/>
<dbReference type="EMBL" id="CAUWAG010000006">
    <property type="protein sequence ID" value="CAJ2503980.1"/>
    <property type="molecule type" value="Genomic_DNA"/>
</dbReference>
<feature type="region of interest" description="Disordered" evidence="1">
    <location>
        <begin position="478"/>
        <end position="510"/>
    </location>
</feature>
<evidence type="ECO:0000256" key="1">
    <source>
        <dbReference type="SAM" id="MobiDB-lite"/>
    </source>
</evidence>